<dbReference type="InterPro" id="IPR018114">
    <property type="entry name" value="TRYPSIN_HIS"/>
</dbReference>
<dbReference type="RefSeq" id="XP_025043799.1">
    <property type="nucleotide sequence ID" value="XM_025188014.1"/>
</dbReference>
<evidence type="ECO:0000256" key="3">
    <source>
        <dbReference type="ARBA" id="ARBA00022525"/>
    </source>
</evidence>
<proteinExistence type="predicted"/>
<keyword evidence="3" id="KW-0964">Secreted</keyword>
<evidence type="ECO:0000256" key="8">
    <source>
        <dbReference type="ARBA" id="ARBA00023145"/>
    </source>
</evidence>
<accession>K7FM00</accession>
<evidence type="ECO:0000256" key="12">
    <source>
        <dbReference type="RuleBase" id="RU363034"/>
    </source>
</evidence>
<dbReference type="InterPro" id="IPR050127">
    <property type="entry name" value="Serine_Proteases_S1"/>
</dbReference>
<comment type="cofactor">
    <cofactor evidence="1">
        <name>Ca(2+)</name>
        <dbReference type="ChEBI" id="CHEBI:29108"/>
    </cofactor>
</comment>
<dbReference type="FunFam" id="2.40.10.10:FF:000122">
    <property type="entry name" value="Chymotrypsin-like elastase family member 1"/>
    <property type="match status" value="1"/>
</dbReference>
<feature type="signal peptide" evidence="13">
    <location>
        <begin position="1"/>
        <end position="15"/>
    </location>
</feature>
<dbReference type="GO" id="GO:0004252">
    <property type="term" value="F:serine-type endopeptidase activity"/>
    <property type="evidence" value="ECO:0007669"/>
    <property type="project" value="UniProtKB-EC"/>
</dbReference>
<dbReference type="CDD" id="cd00190">
    <property type="entry name" value="Tryp_SPc"/>
    <property type="match status" value="1"/>
</dbReference>
<dbReference type="eggNOG" id="KOG3627">
    <property type="taxonomic scope" value="Eukaryota"/>
</dbReference>
<dbReference type="MEROPS" id="S01.128"/>
<comment type="subcellular location">
    <subcellularLocation>
        <location evidence="2">Secreted</location>
        <location evidence="2">Extracellular space</location>
    </subcellularLocation>
</comment>
<dbReference type="InterPro" id="IPR001314">
    <property type="entry name" value="Peptidase_S1A"/>
</dbReference>
<dbReference type="GeneTree" id="ENSGT01050000244883"/>
<dbReference type="EC" id="3.4.21.4" evidence="11"/>
<dbReference type="STRING" id="13735.ENSPSIP00000009060"/>
<reference evidence="16" key="1">
    <citation type="submission" date="2011-10" db="EMBL/GenBank/DDBJ databases">
        <authorList>
            <consortium name="Soft-shell Turtle Genome Consortium"/>
        </authorList>
    </citation>
    <scope>NUCLEOTIDE SEQUENCE [LARGE SCALE GENOMIC DNA]</scope>
    <source>
        <strain evidence="16">Daiwa-1</strain>
    </source>
</reference>
<dbReference type="EMBL" id="AGCU01130802">
    <property type="status" value="NOT_ANNOTATED_CDS"/>
    <property type="molecule type" value="Genomic_DNA"/>
</dbReference>
<keyword evidence="6 12" id="KW-0378">Hydrolase</keyword>
<keyword evidence="9" id="KW-1015">Disulfide bond</keyword>
<evidence type="ECO:0000256" key="9">
    <source>
        <dbReference type="ARBA" id="ARBA00023157"/>
    </source>
</evidence>
<comment type="catalytic activity">
    <reaction evidence="10">
        <text>Preferential cleavage: Arg-|-Xaa, Lys-|-Xaa.</text>
        <dbReference type="EC" id="3.4.21.4"/>
    </reaction>
</comment>
<dbReference type="SUPFAM" id="SSF50494">
    <property type="entry name" value="Trypsin-like serine proteases"/>
    <property type="match status" value="1"/>
</dbReference>
<dbReference type="OMA" id="IARSKCE"/>
<dbReference type="InterPro" id="IPR043504">
    <property type="entry name" value="Peptidase_S1_PA_chymotrypsin"/>
</dbReference>
<dbReference type="PROSITE" id="PS00135">
    <property type="entry name" value="TRYPSIN_SER"/>
    <property type="match status" value="1"/>
</dbReference>
<dbReference type="PROSITE" id="PS50240">
    <property type="entry name" value="TRYPSIN_DOM"/>
    <property type="match status" value="1"/>
</dbReference>
<evidence type="ECO:0000313" key="15">
    <source>
        <dbReference type="Ensembl" id="ENSPSIP00000009060.1"/>
    </source>
</evidence>
<evidence type="ECO:0000256" key="11">
    <source>
        <dbReference type="ARBA" id="ARBA00038868"/>
    </source>
</evidence>
<sequence length="250" mass="27466">MELFWFVLLLSTTVASQLEEDDKIIGGYVCSPHSQPWQVYFTYGSDYRWCGGSLINEWWIISAAHCYKRPSILVAHLGEHDTTADEGTEQHIQVAKAIRFPKYNERTTDNDIMLVKLAQPARFNAYVQPIPVDSSCPVPGTVCRVSGWGNLLTSGVQYPAALQCLNVPILSDSACRASYPGRITTNMFCAGYLEGGKDSCQGDSGGPMVCNGKLTGVVSWGIGCAQKNYPGVYTTVCNYLPWIEEVTANN</sequence>
<dbReference type="SMART" id="SM00020">
    <property type="entry name" value="Tryp_SPc"/>
    <property type="match status" value="1"/>
</dbReference>
<dbReference type="PRINTS" id="PR00722">
    <property type="entry name" value="CHYMOTRYPSIN"/>
</dbReference>
<dbReference type="PANTHER" id="PTHR24264:SF68">
    <property type="entry name" value="TRYPSIN-3-LIKE"/>
    <property type="match status" value="1"/>
</dbReference>
<keyword evidence="8" id="KW-0865">Zymogen</keyword>
<evidence type="ECO:0000256" key="13">
    <source>
        <dbReference type="SAM" id="SignalP"/>
    </source>
</evidence>
<evidence type="ECO:0000256" key="4">
    <source>
        <dbReference type="ARBA" id="ARBA00022670"/>
    </source>
</evidence>
<reference evidence="15" key="3">
    <citation type="submission" date="2025-08" db="UniProtKB">
        <authorList>
            <consortium name="Ensembl"/>
        </authorList>
    </citation>
    <scope>IDENTIFICATION</scope>
</reference>
<evidence type="ECO:0000313" key="16">
    <source>
        <dbReference type="Proteomes" id="UP000007267"/>
    </source>
</evidence>
<dbReference type="GO" id="GO:0005615">
    <property type="term" value="C:extracellular space"/>
    <property type="evidence" value="ECO:0007669"/>
    <property type="project" value="TreeGrafter"/>
</dbReference>
<name>K7FM00_PELSI</name>
<dbReference type="PANTHER" id="PTHR24264">
    <property type="entry name" value="TRYPSIN-RELATED"/>
    <property type="match status" value="1"/>
</dbReference>
<dbReference type="GO" id="GO:0007586">
    <property type="term" value="P:digestion"/>
    <property type="evidence" value="ECO:0007669"/>
    <property type="project" value="UniProtKB-KW"/>
</dbReference>
<dbReference type="Pfam" id="PF00089">
    <property type="entry name" value="Trypsin"/>
    <property type="match status" value="1"/>
</dbReference>
<dbReference type="GO" id="GO:0006508">
    <property type="term" value="P:proteolysis"/>
    <property type="evidence" value="ECO:0007669"/>
    <property type="project" value="UniProtKB-KW"/>
</dbReference>
<keyword evidence="5" id="KW-0222">Digestion</keyword>
<keyword evidence="7 12" id="KW-0720">Serine protease</keyword>
<dbReference type="AlphaFoldDB" id="K7FM00"/>
<dbReference type="KEGG" id="pss:102445677"/>
<dbReference type="HOGENOM" id="CLU_006842_7_0_1"/>
<reference evidence="15" key="4">
    <citation type="submission" date="2025-09" db="UniProtKB">
        <authorList>
            <consortium name="Ensembl"/>
        </authorList>
    </citation>
    <scope>IDENTIFICATION</scope>
</reference>
<dbReference type="PROSITE" id="PS00134">
    <property type="entry name" value="TRYPSIN_HIS"/>
    <property type="match status" value="1"/>
</dbReference>
<evidence type="ECO:0000256" key="10">
    <source>
        <dbReference type="ARBA" id="ARBA00036320"/>
    </source>
</evidence>
<keyword evidence="13" id="KW-0732">Signal</keyword>
<dbReference type="InterPro" id="IPR001254">
    <property type="entry name" value="Trypsin_dom"/>
</dbReference>
<organism evidence="15 16">
    <name type="scientific">Pelodiscus sinensis</name>
    <name type="common">Chinese softshell turtle</name>
    <name type="synonym">Trionyx sinensis</name>
    <dbReference type="NCBI Taxonomy" id="13735"/>
    <lineage>
        <taxon>Eukaryota</taxon>
        <taxon>Metazoa</taxon>
        <taxon>Chordata</taxon>
        <taxon>Craniata</taxon>
        <taxon>Vertebrata</taxon>
        <taxon>Euteleostomi</taxon>
        <taxon>Archelosauria</taxon>
        <taxon>Testudinata</taxon>
        <taxon>Testudines</taxon>
        <taxon>Cryptodira</taxon>
        <taxon>Trionychia</taxon>
        <taxon>Trionychidae</taxon>
        <taxon>Pelodiscus</taxon>
    </lineage>
</organism>
<evidence type="ECO:0000256" key="5">
    <source>
        <dbReference type="ARBA" id="ARBA00022757"/>
    </source>
</evidence>
<dbReference type="Proteomes" id="UP000007267">
    <property type="component" value="Unassembled WGS sequence"/>
</dbReference>
<dbReference type="FunFam" id="2.40.10.10:FF:000008">
    <property type="entry name" value="Cationic trypsin"/>
    <property type="match status" value="1"/>
</dbReference>
<evidence type="ECO:0000256" key="7">
    <source>
        <dbReference type="ARBA" id="ARBA00022825"/>
    </source>
</evidence>
<evidence type="ECO:0000256" key="2">
    <source>
        <dbReference type="ARBA" id="ARBA00004239"/>
    </source>
</evidence>
<dbReference type="InterPro" id="IPR033116">
    <property type="entry name" value="TRYPSIN_SER"/>
</dbReference>
<dbReference type="OrthoDB" id="10059102at2759"/>
<evidence type="ECO:0000259" key="14">
    <source>
        <dbReference type="PROSITE" id="PS50240"/>
    </source>
</evidence>
<dbReference type="InterPro" id="IPR009003">
    <property type="entry name" value="Peptidase_S1_PA"/>
</dbReference>
<protein>
    <recommendedName>
        <fullName evidence="11">trypsin</fullName>
        <ecNumber evidence="11">3.4.21.4</ecNumber>
    </recommendedName>
</protein>
<keyword evidence="16" id="KW-1185">Reference proteome</keyword>
<reference evidence="16" key="2">
    <citation type="journal article" date="2013" name="Nat. Genet.">
        <title>The draft genomes of soft-shell turtle and green sea turtle yield insights into the development and evolution of the turtle-specific body plan.</title>
        <authorList>
            <person name="Wang Z."/>
            <person name="Pascual-Anaya J."/>
            <person name="Zadissa A."/>
            <person name="Li W."/>
            <person name="Niimura Y."/>
            <person name="Huang Z."/>
            <person name="Li C."/>
            <person name="White S."/>
            <person name="Xiong Z."/>
            <person name="Fang D."/>
            <person name="Wang B."/>
            <person name="Ming Y."/>
            <person name="Chen Y."/>
            <person name="Zheng Y."/>
            <person name="Kuraku S."/>
            <person name="Pignatelli M."/>
            <person name="Herrero J."/>
            <person name="Beal K."/>
            <person name="Nozawa M."/>
            <person name="Li Q."/>
            <person name="Wang J."/>
            <person name="Zhang H."/>
            <person name="Yu L."/>
            <person name="Shigenobu S."/>
            <person name="Wang J."/>
            <person name="Liu J."/>
            <person name="Flicek P."/>
            <person name="Searle S."/>
            <person name="Wang J."/>
            <person name="Kuratani S."/>
            <person name="Yin Y."/>
            <person name="Aken B."/>
            <person name="Zhang G."/>
            <person name="Irie N."/>
        </authorList>
    </citation>
    <scope>NUCLEOTIDE SEQUENCE [LARGE SCALE GENOMIC DNA]</scope>
    <source>
        <strain evidence="16">Daiwa-1</strain>
    </source>
</reference>
<dbReference type="Gene3D" id="2.40.10.10">
    <property type="entry name" value="Trypsin-like serine proteases"/>
    <property type="match status" value="2"/>
</dbReference>
<evidence type="ECO:0000256" key="1">
    <source>
        <dbReference type="ARBA" id="ARBA00001913"/>
    </source>
</evidence>
<keyword evidence="4 12" id="KW-0645">Protease</keyword>
<feature type="chain" id="PRO_5013062323" description="trypsin" evidence="13">
    <location>
        <begin position="16"/>
        <end position="250"/>
    </location>
</feature>
<evidence type="ECO:0000256" key="6">
    <source>
        <dbReference type="ARBA" id="ARBA00022801"/>
    </source>
</evidence>
<dbReference type="Ensembl" id="ENSPSIT00000009106.1">
    <property type="protein sequence ID" value="ENSPSIP00000009060.1"/>
    <property type="gene ID" value="ENSPSIG00000008250.1"/>
</dbReference>
<feature type="domain" description="Peptidase S1" evidence="14">
    <location>
        <begin position="24"/>
        <end position="248"/>
    </location>
</feature>